<dbReference type="InterPro" id="IPR048292">
    <property type="entry name" value="SDA1_C"/>
</dbReference>
<dbReference type="Proteomes" id="UP000887561">
    <property type="component" value="Unplaced"/>
</dbReference>
<feature type="domain" description="SDA1 N-terminal" evidence="3">
    <location>
        <begin position="191"/>
        <end position="561"/>
    </location>
</feature>
<keyword evidence="1" id="KW-0813">Transport</keyword>
<dbReference type="SUPFAM" id="SSF48371">
    <property type="entry name" value="ARM repeat"/>
    <property type="match status" value="1"/>
</dbReference>
<evidence type="ECO:0000313" key="6">
    <source>
        <dbReference type="WBParaSite" id="scaffold9840_cov301.g14314"/>
    </source>
</evidence>
<keyword evidence="1" id="KW-0539">Nucleus</keyword>
<evidence type="ECO:0000256" key="2">
    <source>
        <dbReference type="SAM" id="MobiDB-lite"/>
    </source>
</evidence>
<protein>
    <recommendedName>
        <fullName evidence="1">Protein SDA1</fullName>
    </recommendedName>
</protein>
<reference evidence="6" key="1">
    <citation type="submission" date="2022-11" db="UniProtKB">
        <authorList>
            <consortium name="WormBaseParasite"/>
        </authorList>
    </citation>
    <scope>IDENTIFICATION</scope>
</reference>
<organism evidence="5 6">
    <name type="scientific">Meloidogyne javanica</name>
    <name type="common">Root-knot nematode worm</name>
    <dbReference type="NCBI Taxonomy" id="6303"/>
    <lineage>
        <taxon>Eukaryota</taxon>
        <taxon>Metazoa</taxon>
        <taxon>Ecdysozoa</taxon>
        <taxon>Nematoda</taxon>
        <taxon>Chromadorea</taxon>
        <taxon>Rhabditida</taxon>
        <taxon>Tylenchina</taxon>
        <taxon>Tylenchomorpha</taxon>
        <taxon>Tylenchoidea</taxon>
        <taxon>Meloidogynidae</taxon>
        <taxon>Meloidogyninae</taxon>
        <taxon>Meloidogyne</taxon>
        <taxon>Meloidogyne incognita group</taxon>
    </lineage>
</organism>
<dbReference type="InterPro" id="IPR027312">
    <property type="entry name" value="Sda1"/>
</dbReference>
<dbReference type="AlphaFoldDB" id="A0A915NDP5"/>
<dbReference type="Pfam" id="PF21638">
    <property type="entry name" value="SDA1_C"/>
    <property type="match status" value="1"/>
</dbReference>
<feature type="compositionally biased region" description="Basic residues" evidence="2">
    <location>
        <begin position="395"/>
        <end position="405"/>
    </location>
</feature>
<comment type="subcellular location">
    <subcellularLocation>
        <location evidence="1">Nucleus</location>
        <location evidence="1">Nucleolus</location>
    </subcellularLocation>
</comment>
<feature type="region of interest" description="Disordered" evidence="2">
    <location>
        <begin position="585"/>
        <end position="680"/>
    </location>
</feature>
<dbReference type="GO" id="GO:0005730">
    <property type="term" value="C:nucleolus"/>
    <property type="evidence" value="ECO:0007669"/>
    <property type="project" value="UniProtKB-SubCell"/>
</dbReference>
<feature type="domain" description="SDA1 C-terminal" evidence="4">
    <location>
        <begin position="633"/>
        <end position="676"/>
    </location>
</feature>
<evidence type="ECO:0000256" key="1">
    <source>
        <dbReference type="RuleBase" id="RU365057"/>
    </source>
</evidence>
<dbReference type="PANTHER" id="PTHR12730:SF0">
    <property type="entry name" value="PROTEIN SDA1 HOMOLOG"/>
    <property type="match status" value="1"/>
</dbReference>
<dbReference type="Pfam" id="PF08158">
    <property type="entry name" value="SDA1_HEAT"/>
    <property type="match status" value="1"/>
</dbReference>
<dbReference type="InterPro" id="IPR016024">
    <property type="entry name" value="ARM-type_fold"/>
</dbReference>
<feature type="compositionally biased region" description="Acidic residues" evidence="2">
    <location>
        <begin position="603"/>
        <end position="627"/>
    </location>
</feature>
<name>A0A915NDP5_MELJA</name>
<dbReference type="GO" id="GO:0015031">
    <property type="term" value="P:protein transport"/>
    <property type="evidence" value="ECO:0007669"/>
    <property type="project" value="UniProtKB-KW"/>
</dbReference>
<accession>A0A915NDP5</accession>
<evidence type="ECO:0000259" key="3">
    <source>
        <dbReference type="Pfam" id="PF08158"/>
    </source>
</evidence>
<dbReference type="GO" id="GO:0000055">
    <property type="term" value="P:ribosomal large subunit export from nucleus"/>
    <property type="evidence" value="ECO:0007669"/>
    <property type="project" value="UniProtKB-UniRule"/>
</dbReference>
<feature type="compositionally biased region" description="Basic residues" evidence="2">
    <location>
        <begin position="585"/>
        <end position="599"/>
    </location>
</feature>
<feature type="compositionally biased region" description="Basic residues" evidence="2">
    <location>
        <begin position="642"/>
        <end position="659"/>
    </location>
</feature>
<keyword evidence="1" id="KW-0690">Ribosome biogenesis</keyword>
<comment type="function">
    <text evidence="1">Required for 60S pre-ribosomal subunits export to the cytoplasm.</text>
</comment>
<dbReference type="WBParaSite" id="scaffold9840_cov301.g14314">
    <property type="protein sequence ID" value="scaffold9840_cov301.g14314"/>
    <property type="gene ID" value="scaffold9840_cov301.g14314"/>
</dbReference>
<dbReference type="PANTHER" id="PTHR12730">
    <property type="entry name" value="HSDA/SDA1-RELATED"/>
    <property type="match status" value="1"/>
</dbReference>
<sequence>MEYSLLKIYSRLLFPNIKLFGIFTSTRTFAAKPVVKGRGSTALPPDQEESYVEEDAEKLCKYVNINYKNEDESPGPEIRPNSEYPSWIFKLDIEPNKELEDMDPEIDGWKYWEKWEQRRLDQLHLHNKLRTQFFWLQNSPSVDMVLAYSKFRGKFAKFHVIPNTTFVYMKSTRKRRLNKMFPDELKETQEKLQQFQQQLELIKIVPNDKNSTNLDDMIISLLKNSHKSLVRLTMNKRIKLDVCMDLFVKLLKYKDKALRKFIINSICLFIRSCCTRGKTGKKIKRLFSGKDSSLLKQKLFGLLLNAENEIILARVAQLVLIHAYLKQFWQDEKVANALAESVFLNKLQRIQISAMRFFLGSSKNEQGEEEESDSSDDSEIDNKNKPLKELMQQHKYTKKTRKRKKQLEEAKKKIQKEKKATKRGDKLTRSQCNLEAIRSIYDPQKFADKLFGLLLQISLCARVIGIHKLQTLGFYSYLHRYLQPKQSQVTRLLLYAAQACHEFVPSDIIEQLVRVIAQNFVSDRNSEEAITVGLNTIREIYANCPDAANEGMVRDLAEYKHIHNKNVSMAAHSLIVLLRTKKPHLLHHKDRGRPPKKQKRLNEEEEEEMEENEDESEDNESMEDDDETGAHVGRTNRELAKRKNFKMVQHKMRGKNRQRSFRDRQLSLRNYLLRQQGKKV</sequence>
<feature type="compositionally biased region" description="Basic and acidic residues" evidence="2">
    <location>
        <begin position="380"/>
        <end position="392"/>
    </location>
</feature>
<keyword evidence="1" id="KW-0653">Protein transport</keyword>
<comment type="similarity">
    <text evidence="1">Belongs to the SDA1 family.</text>
</comment>
<proteinExistence type="inferred from homology"/>
<evidence type="ECO:0000259" key="4">
    <source>
        <dbReference type="Pfam" id="PF21638"/>
    </source>
</evidence>
<evidence type="ECO:0000313" key="5">
    <source>
        <dbReference type="Proteomes" id="UP000887561"/>
    </source>
</evidence>
<dbReference type="GO" id="GO:0042273">
    <property type="term" value="P:ribosomal large subunit biogenesis"/>
    <property type="evidence" value="ECO:0007669"/>
    <property type="project" value="UniProtKB-UniRule"/>
</dbReference>
<dbReference type="InterPro" id="IPR012977">
    <property type="entry name" value="SDA1_N"/>
</dbReference>
<keyword evidence="5" id="KW-1185">Reference proteome</keyword>
<feature type="compositionally biased region" description="Acidic residues" evidence="2">
    <location>
        <begin position="367"/>
        <end position="379"/>
    </location>
</feature>
<feature type="region of interest" description="Disordered" evidence="2">
    <location>
        <begin position="363"/>
        <end position="425"/>
    </location>
</feature>